<dbReference type="AlphaFoldDB" id="A0A3E1Y2I6"/>
<evidence type="ECO:0000313" key="2">
    <source>
        <dbReference type="Proteomes" id="UP000260644"/>
    </source>
</evidence>
<sequence>MSYLLIGNISALIGHDCVEPLVNARVRIYLPELSAQVIRPASKGIFNDMVPLSAKEVLMKADRLLAEATLDSKGNFSVSWKEIHLFTEELELDLCLDQLPGKNGATKPRNFHLSRLVLHWKRNTMGYVGAYAYVIPADIWQQIYANAGAWVITGLVKNHESGPGLPDLSVEAYNAINGQVIGHGFTNEVGRYYLYFSRQHLSSGNLQPISSERVNMGPDVYFKIYQKGQLIWEEDEKMANMPERKDVGHCAQLNIICKPSRVRKASGQIGNWLTEIITLTGTRKKKSDTFRLLTHPSLL</sequence>
<comment type="caution">
    <text evidence="1">The sequence shown here is derived from an EMBL/GenBank/DDBJ whole genome shotgun (WGS) entry which is preliminary data.</text>
</comment>
<gene>
    <name evidence="1" type="ORF">DVR12_25995</name>
</gene>
<name>A0A3E1Y2I6_9BACT</name>
<evidence type="ECO:0000313" key="1">
    <source>
        <dbReference type="EMBL" id="RFS18836.1"/>
    </source>
</evidence>
<keyword evidence="2" id="KW-1185">Reference proteome</keyword>
<protein>
    <submittedName>
        <fullName evidence="1">Uncharacterized protein</fullName>
    </submittedName>
</protein>
<dbReference type="RefSeq" id="WP_116978738.1">
    <property type="nucleotide sequence ID" value="NZ_QPMM01000018.1"/>
</dbReference>
<dbReference type="OrthoDB" id="4845881at2"/>
<proteinExistence type="predicted"/>
<accession>A0A3E1Y2I6</accession>
<dbReference type="EMBL" id="QPMM01000018">
    <property type="protein sequence ID" value="RFS18836.1"/>
    <property type="molecule type" value="Genomic_DNA"/>
</dbReference>
<dbReference type="Proteomes" id="UP000260644">
    <property type="component" value="Unassembled WGS sequence"/>
</dbReference>
<organism evidence="1 2">
    <name type="scientific">Chitinophaga silvatica</name>
    <dbReference type="NCBI Taxonomy" id="2282649"/>
    <lineage>
        <taxon>Bacteria</taxon>
        <taxon>Pseudomonadati</taxon>
        <taxon>Bacteroidota</taxon>
        <taxon>Chitinophagia</taxon>
        <taxon>Chitinophagales</taxon>
        <taxon>Chitinophagaceae</taxon>
        <taxon>Chitinophaga</taxon>
    </lineage>
</organism>
<reference evidence="1 2" key="1">
    <citation type="submission" date="2018-07" db="EMBL/GenBank/DDBJ databases">
        <title>Chitinophaga K2CV101002-2 sp. nov., isolated from a monsoon evergreen broad-leaved forest soil.</title>
        <authorList>
            <person name="Lv Y."/>
        </authorList>
    </citation>
    <scope>NUCLEOTIDE SEQUENCE [LARGE SCALE GENOMIC DNA]</scope>
    <source>
        <strain evidence="1 2">GDMCC 1.1288</strain>
    </source>
</reference>